<comment type="caution">
    <text evidence="2">The sequence shown here is derived from an EMBL/GenBank/DDBJ whole genome shotgun (WGS) entry which is preliminary data.</text>
</comment>
<dbReference type="EMBL" id="DRHH01000005">
    <property type="protein sequence ID" value="HEB13802.1"/>
    <property type="molecule type" value="Genomic_DNA"/>
</dbReference>
<accession>A0A7C1T7I9</accession>
<name>A0A7C1T7I9_UNCKA</name>
<proteinExistence type="predicted"/>
<organism evidence="2">
    <name type="scientific">candidate division WWE3 bacterium</name>
    <dbReference type="NCBI Taxonomy" id="2053526"/>
    <lineage>
        <taxon>Bacteria</taxon>
        <taxon>Katanobacteria</taxon>
    </lineage>
</organism>
<evidence type="ECO:0000256" key="1">
    <source>
        <dbReference type="SAM" id="Phobius"/>
    </source>
</evidence>
<dbReference type="Proteomes" id="UP000885744">
    <property type="component" value="Unassembled WGS sequence"/>
</dbReference>
<sequence length="338" mass="37800">MKSLTRFVREHMIVVALLLISIPAAVGLYFFLKDKSVLQVVPGETITGFNINTNKFSVDPDKLTGGGPTKDGIPSIDNPKFETAAEAEKWLKDEDPVFGIVHKGEARAYPQRILVWHEIVNETIAGDPILITYCPLCGTAIAFERKIDGVEVEFGVSGKLYNSNLVMYSRINDKIKTESLWAQATGEAIVGDSTGTKLSQIPIDTVKWKDWVAQHSDTKVLSQDTGFSRDYNRDPYDDYYTTKGVIAPLENTDDRLFEKAVVFGVVIDGKAKAYPEEELKKNPEFTEQFAGKELKVIRNADGSVHIQNLTDEEEVIPTISFWFAWAAFYPESEIYTAN</sequence>
<keyword evidence="1" id="KW-0812">Transmembrane</keyword>
<reference evidence="2" key="1">
    <citation type="journal article" date="2020" name="mSystems">
        <title>Genome- and Community-Level Interaction Insights into Carbon Utilization and Element Cycling Functions of Hydrothermarchaeota in Hydrothermal Sediment.</title>
        <authorList>
            <person name="Zhou Z."/>
            <person name="Liu Y."/>
            <person name="Xu W."/>
            <person name="Pan J."/>
            <person name="Luo Z.H."/>
            <person name="Li M."/>
        </authorList>
    </citation>
    <scope>NUCLEOTIDE SEQUENCE [LARGE SCALE GENOMIC DNA]</scope>
    <source>
        <strain evidence="2">HyVt-365</strain>
    </source>
</reference>
<feature type="transmembrane region" description="Helical" evidence="1">
    <location>
        <begin position="12"/>
        <end position="32"/>
    </location>
</feature>
<dbReference type="Pfam" id="PF11376">
    <property type="entry name" value="DUF3179"/>
    <property type="match status" value="1"/>
</dbReference>
<protein>
    <submittedName>
        <fullName evidence="2">DUF3179 domain-containing protein</fullName>
    </submittedName>
</protein>
<gene>
    <name evidence="2" type="ORF">ENI09_00105</name>
</gene>
<keyword evidence="1" id="KW-0472">Membrane</keyword>
<dbReference type="AlphaFoldDB" id="A0A7C1T7I9"/>
<dbReference type="InterPro" id="IPR021516">
    <property type="entry name" value="DUF3179"/>
</dbReference>
<keyword evidence="1" id="KW-1133">Transmembrane helix</keyword>
<evidence type="ECO:0000313" key="2">
    <source>
        <dbReference type="EMBL" id="HEB13802.1"/>
    </source>
</evidence>